<feature type="region of interest" description="Disordered" evidence="5">
    <location>
        <begin position="429"/>
        <end position="454"/>
    </location>
</feature>
<evidence type="ECO:0000256" key="5">
    <source>
        <dbReference type="SAM" id="MobiDB-lite"/>
    </source>
</evidence>
<dbReference type="Proteomes" id="UP001302812">
    <property type="component" value="Unassembled WGS sequence"/>
</dbReference>
<feature type="binding site" evidence="4">
    <location>
        <begin position="98"/>
        <end position="103"/>
    </location>
    <ligand>
        <name>substrate</name>
    </ligand>
</feature>
<keyword evidence="6" id="KW-0472">Membrane</keyword>
<feature type="compositionally biased region" description="Pro residues" evidence="5">
    <location>
        <begin position="157"/>
        <end position="181"/>
    </location>
</feature>
<evidence type="ECO:0000313" key="8">
    <source>
        <dbReference type="Proteomes" id="UP001302812"/>
    </source>
</evidence>
<reference evidence="7" key="2">
    <citation type="submission" date="2023-05" db="EMBL/GenBank/DDBJ databases">
        <authorList>
            <consortium name="Lawrence Berkeley National Laboratory"/>
            <person name="Steindorff A."/>
            <person name="Hensen N."/>
            <person name="Bonometti L."/>
            <person name="Westerberg I."/>
            <person name="Brannstrom I.O."/>
            <person name="Guillou S."/>
            <person name="Cros-Aarteil S."/>
            <person name="Calhoun S."/>
            <person name="Haridas S."/>
            <person name="Kuo A."/>
            <person name="Mondo S."/>
            <person name="Pangilinan J."/>
            <person name="Riley R."/>
            <person name="Labutti K."/>
            <person name="Andreopoulos B."/>
            <person name="Lipzen A."/>
            <person name="Chen C."/>
            <person name="Yanf M."/>
            <person name="Daum C."/>
            <person name="Ng V."/>
            <person name="Clum A."/>
            <person name="Ohm R."/>
            <person name="Martin F."/>
            <person name="Silar P."/>
            <person name="Natvig D."/>
            <person name="Lalanne C."/>
            <person name="Gautier V."/>
            <person name="Ament-Velasquez S.L."/>
            <person name="Kruys A."/>
            <person name="Hutchinson M.I."/>
            <person name="Powell A.J."/>
            <person name="Barry K."/>
            <person name="Miller A.N."/>
            <person name="Grigoriev I.V."/>
            <person name="Debuchy R."/>
            <person name="Gladieux P."/>
            <person name="Thoren M.H."/>
            <person name="Johannesson H."/>
        </authorList>
    </citation>
    <scope>NUCLEOTIDE SEQUENCE</scope>
    <source>
        <strain evidence="7">CBS 508.74</strain>
    </source>
</reference>
<dbReference type="PANTHER" id="PTHR12935:SF0">
    <property type="entry name" value="GAMMA-GLUTAMYLCYCLOTRANSFERASE"/>
    <property type="match status" value="1"/>
</dbReference>
<keyword evidence="8" id="KW-1185">Reference proteome</keyword>
<feature type="transmembrane region" description="Helical" evidence="6">
    <location>
        <begin position="398"/>
        <end position="418"/>
    </location>
</feature>
<dbReference type="EMBL" id="MU853333">
    <property type="protein sequence ID" value="KAK4116572.1"/>
    <property type="molecule type" value="Genomic_DNA"/>
</dbReference>
<evidence type="ECO:0000256" key="3">
    <source>
        <dbReference type="PIRSR" id="PIRSR617939-1"/>
    </source>
</evidence>
<evidence type="ECO:0000256" key="6">
    <source>
        <dbReference type="SAM" id="Phobius"/>
    </source>
</evidence>
<keyword evidence="6" id="KW-1133">Transmembrane helix</keyword>
<evidence type="ECO:0000256" key="1">
    <source>
        <dbReference type="ARBA" id="ARBA00012346"/>
    </source>
</evidence>
<feature type="compositionally biased region" description="Basic and acidic residues" evidence="5">
    <location>
        <begin position="185"/>
        <end position="195"/>
    </location>
</feature>
<evidence type="ECO:0000256" key="4">
    <source>
        <dbReference type="PIRSR" id="PIRSR617939-2"/>
    </source>
</evidence>
<feature type="region of interest" description="Disordered" evidence="5">
    <location>
        <begin position="48"/>
        <end position="74"/>
    </location>
</feature>
<dbReference type="GO" id="GO:0003839">
    <property type="term" value="F:gamma-glutamylcyclotransferase activity"/>
    <property type="evidence" value="ECO:0007669"/>
    <property type="project" value="UniProtKB-EC"/>
</dbReference>
<keyword evidence="2" id="KW-0456">Lyase</keyword>
<comment type="caution">
    <text evidence="7">The sequence shown here is derived from an EMBL/GenBank/DDBJ whole genome shotgun (WGS) entry which is preliminary data.</text>
</comment>
<dbReference type="InterPro" id="IPR017939">
    <property type="entry name" value="G-Glutamylcylcotransferase"/>
</dbReference>
<keyword evidence="6" id="KW-0812">Transmembrane</keyword>
<reference evidence="7" key="1">
    <citation type="journal article" date="2023" name="Mol. Phylogenet. Evol.">
        <title>Genome-scale phylogeny and comparative genomics of the fungal order Sordariales.</title>
        <authorList>
            <person name="Hensen N."/>
            <person name="Bonometti L."/>
            <person name="Westerberg I."/>
            <person name="Brannstrom I.O."/>
            <person name="Guillou S."/>
            <person name="Cros-Aarteil S."/>
            <person name="Calhoun S."/>
            <person name="Haridas S."/>
            <person name="Kuo A."/>
            <person name="Mondo S."/>
            <person name="Pangilinan J."/>
            <person name="Riley R."/>
            <person name="LaButti K."/>
            <person name="Andreopoulos B."/>
            <person name="Lipzen A."/>
            <person name="Chen C."/>
            <person name="Yan M."/>
            <person name="Daum C."/>
            <person name="Ng V."/>
            <person name="Clum A."/>
            <person name="Steindorff A."/>
            <person name="Ohm R.A."/>
            <person name="Martin F."/>
            <person name="Silar P."/>
            <person name="Natvig D.O."/>
            <person name="Lalanne C."/>
            <person name="Gautier V."/>
            <person name="Ament-Velasquez S.L."/>
            <person name="Kruys A."/>
            <person name="Hutchinson M.I."/>
            <person name="Powell A.J."/>
            <person name="Barry K."/>
            <person name="Miller A.N."/>
            <person name="Grigoriev I.V."/>
            <person name="Debuchy R."/>
            <person name="Gladieux P."/>
            <person name="Hiltunen Thoren M."/>
            <person name="Johannesson H."/>
        </authorList>
    </citation>
    <scope>NUCLEOTIDE SEQUENCE</scope>
    <source>
        <strain evidence="7">CBS 508.74</strain>
    </source>
</reference>
<feature type="active site" description="Proton acceptor" evidence="3">
    <location>
        <position position="223"/>
    </location>
</feature>
<evidence type="ECO:0000313" key="7">
    <source>
        <dbReference type="EMBL" id="KAK4116572.1"/>
    </source>
</evidence>
<dbReference type="PANTHER" id="PTHR12935">
    <property type="entry name" value="GAMMA-GLUTAMYLCYCLOTRANSFERASE"/>
    <property type="match status" value="1"/>
</dbReference>
<organism evidence="7 8">
    <name type="scientific">Canariomyces notabilis</name>
    <dbReference type="NCBI Taxonomy" id="2074819"/>
    <lineage>
        <taxon>Eukaryota</taxon>
        <taxon>Fungi</taxon>
        <taxon>Dikarya</taxon>
        <taxon>Ascomycota</taxon>
        <taxon>Pezizomycotina</taxon>
        <taxon>Sordariomycetes</taxon>
        <taxon>Sordariomycetidae</taxon>
        <taxon>Sordariales</taxon>
        <taxon>Chaetomiaceae</taxon>
        <taxon>Canariomyces</taxon>
    </lineage>
</organism>
<dbReference type="EC" id="4.3.2.9" evidence="1"/>
<dbReference type="Gene3D" id="3.10.490.10">
    <property type="entry name" value="Gamma-glutamyl cyclotransferase-like"/>
    <property type="match status" value="1"/>
</dbReference>
<protein>
    <recommendedName>
        <fullName evidence="1">gamma-glutamylcyclotransferase</fullName>
        <ecNumber evidence="1">4.3.2.9</ecNumber>
    </recommendedName>
</protein>
<feature type="compositionally biased region" description="Basic and acidic residues" evidence="5">
    <location>
        <begin position="429"/>
        <end position="446"/>
    </location>
</feature>
<dbReference type="GeneID" id="89938484"/>
<feature type="transmembrane region" description="Helical" evidence="6">
    <location>
        <begin position="369"/>
        <end position="386"/>
    </location>
</feature>
<name>A0AAN6YWQ1_9PEZI</name>
<evidence type="ECO:0000256" key="2">
    <source>
        <dbReference type="ARBA" id="ARBA00023239"/>
    </source>
</evidence>
<gene>
    <name evidence="7" type="ORF">N656DRAFT_774875</name>
</gene>
<feature type="region of interest" description="Disordered" evidence="5">
    <location>
        <begin position="157"/>
        <end position="197"/>
    </location>
</feature>
<feature type="region of interest" description="Disordered" evidence="5">
    <location>
        <begin position="268"/>
        <end position="303"/>
    </location>
</feature>
<feature type="binding site" evidence="4">
    <location>
        <position position="330"/>
    </location>
    <ligand>
        <name>substrate</name>
    </ligand>
</feature>
<accession>A0AAN6YWQ1</accession>
<proteinExistence type="predicted"/>
<dbReference type="AlphaFoldDB" id="A0AAN6YWQ1"/>
<sequence length="472" mass="51682">MVHSTPAAPLARSTEANISSFDDDAANCSLRHLQALWSWAPRPTVPSGPSYPPVSSIPHTSAARLSEPDASPSPFPNEPVLAKTVQHDPLFQPKTVLYLAYGSNMCAATFLGMRGIRPLSQVNVSAPALDLTFDLPGMPYREPCFANTALRKLPIKPPPLDPPKLPPGIPDHPPFTTPPVPLSDVDSHTDHETGRRGPVWNKGLYGVVYEVTLDDYAKIVATEGGGASYHDILVPCYVLPARVGVPEKPPVPLPPKAFLAHTLYAPRLPDVPDSGDDDDSTRAAAQPHTNDKDEPKKPAPPYDKLPSWAKKLLLPVRRPSADYAQPSARYLGLLRDGAREHDLPGDYQAYLEALEPYTITTWRQKLGDLLFMGFWAPVLLLLMYGGRLVADDKGRSPPWLVVMMTVVFNLLWMSYDAVGKRIFGDGERTMPADDRGTKSRAGEGKRPGFGSDWRGKVEVADEEKMALLNASW</sequence>
<dbReference type="RefSeq" id="XP_064674142.1">
    <property type="nucleotide sequence ID" value="XM_064814359.1"/>
</dbReference>